<comment type="caution">
    <text evidence="2">The sequence shown here is derived from an EMBL/GenBank/DDBJ whole genome shotgun (WGS) entry which is preliminary data.</text>
</comment>
<gene>
    <name evidence="2" type="ORF">PanWU01x14_030490</name>
</gene>
<dbReference type="AlphaFoldDB" id="A0A2P5DUS0"/>
<dbReference type="OrthoDB" id="10311056at2759"/>
<reference evidence="3" key="1">
    <citation type="submission" date="2016-06" db="EMBL/GenBank/DDBJ databases">
        <title>Parallel loss of symbiosis genes in relatives of nitrogen-fixing non-legume Parasponia.</title>
        <authorList>
            <person name="Van Velzen R."/>
            <person name="Holmer R."/>
            <person name="Bu F."/>
            <person name="Rutten L."/>
            <person name="Van Zeijl A."/>
            <person name="Liu W."/>
            <person name="Santuari L."/>
            <person name="Cao Q."/>
            <person name="Sharma T."/>
            <person name="Shen D."/>
            <person name="Roswanjaya Y."/>
            <person name="Wardhani T."/>
            <person name="Kalhor M.S."/>
            <person name="Jansen J."/>
            <person name="Van den Hoogen J."/>
            <person name="Gungor B."/>
            <person name="Hartog M."/>
            <person name="Hontelez J."/>
            <person name="Verver J."/>
            <person name="Yang W.-C."/>
            <person name="Schijlen E."/>
            <person name="Repin R."/>
            <person name="Schilthuizen M."/>
            <person name="Schranz E."/>
            <person name="Heidstra R."/>
            <person name="Miyata K."/>
            <person name="Fedorova E."/>
            <person name="Kohlen W."/>
            <person name="Bisseling T."/>
            <person name="Smit S."/>
            <person name="Geurts R."/>
        </authorList>
    </citation>
    <scope>NUCLEOTIDE SEQUENCE [LARGE SCALE GENOMIC DNA]</scope>
    <source>
        <strain evidence="3">cv. WU1-14</strain>
    </source>
</reference>
<evidence type="ECO:0000313" key="3">
    <source>
        <dbReference type="Proteomes" id="UP000237105"/>
    </source>
</evidence>
<proteinExistence type="predicted"/>
<dbReference type="Proteomes" id="UP000237105">
    <property type="component" value="Unassembled WGS sequence"/>
</dbReference>
<keyword evidence="3" id="KW-1185">Reference proteome</keyword>
<dbReference type="EMBL" id="JXTB01000015">
    <property type="protein sequence ID" value="PON77040.1"/>
    <property type="molecule type" value="Genomic_DNA"/>
</dbReference>
<sequence length="110" mass="12209">MTTGADEGSLRSAIHEEPDSVSNEKGPDFSILKGSWTGFEIAHRFFLATRRLRLYIHTKKQTAIENRASAEAEAEPKTRAFLVLSMDFLSNGFLFVVLCLWTSSLASGRA</sequence>
<accession>A0A2P5DUS0</accession>
<feature type="region of interest" description="Disordered" evidence="1">
    <location>
        <begin position="1"/>
        <end position="26"/>
    </location>
</feature>
<name>A0A2P5DUS0_PARAD</name>
<evidence type="ECO:0000313" key="2">
    <source>
        <dbReference type="EMBL" id="PON77040.1"/>
    </source>
</evidence>
<protein>
    <submittedName>
        <fullName evidence="2">Uncharacterized protein</fullName>
    </submittedName>
</protein>
<evidence type="ECO:0000256" key="1">
    <source>
        <dbReference type="SAM" id="MobiDB-lite"/>
    </source>
</evidence>
<organism evidence="2 3">
    <name type="scientific">Parasponia andersonii</name>
    <name type="common">Sponia andersonii</name>
    <dbReference type="NCBI Taxonomy" id="3476"/>
    <lineage>
        <taxon>Eukaryota</taxon>
        <taxon>Viridiplantae</taxon>
        <taxon>Streptophyta</taxon>
        <taxon>Embryophyta</taxon>
        <taxon>Tracheophyta</taxon>
        <taxon>Spermatophyta</taxon>
        <taxon>Magnoliopsida</taxon>
        <taxon>eudicotyledons</taxon>
        <taxon>Gunneridae</taxon>
        <taxon>Pentapetalae</taxon>
        <taxon>rosids</taxon>
        <taxon>fabids</taxon>
        <taxon>Rosales</taxon>
        <taxon>Cannabaceae</taxon>
        <taxon>Parasponia</taxon>
    </lineage>
</organism>